<sequence length="205" mass="22367">MLHTFAASLAALLIGITVILLATDSGHAFTTEALRRGQVARTPQPLPDFALRDQFGRTGSLNQLLVSDGRVRIVDFIYTRCQTVCSSLGAVYQRLQQQIIERGLQGQIGLLSVSFDPANDDTAALQAYATRMRMNPVAWDVVTLAAAQDRRGLLDAFGIMVVPAPLGEFEHNAALHIIDRRGRLVRIVGYDAIDQVLDIALDAAR</sequence>
<dbReference type="PANTHER" id="PTHR12151:SF25">
    <property type="entry name" value="LINALOOL DEHYDRATASE_ISOMERASE DOMAIN-CONTAINING PROTEIN"/>
    <property type="match status" value="1"/>
</dbReference>
<dbReference type="Gene3D" id="3.40.30.10">
    <property type="entry name" value="Glutaredoxin"/>
    <property type="match status" value="1"/>
</dbReference>
<dbReference type="EMBL" id="BAAAZE010000001">
    <property type="protein sequence ID" value="GAA4011735.1"/>
    <property type="molecule type" value="Genomic_DNA"/>
</dbReference>
<dbReference type="InterPro" id="IPR003782">
    <property type="entry name" value="SCO1/SenC"/>
</dbReference>
<dbReference type="RefSeq" id="WP_344761247.1">
    <property type="nucleotide sequence ID" value="NZ_BAAAZE010000001.1"/>
</dbReference>
<dbReference type="Pfam" id="PF02630">
    <property type="entry name" value="SCO1-SenC"/>
    <property type="match status" value="1"/>
</dbReference>
<protein>
    <recommendedName>
        <fullName evidence="3">Thioredoxin domain-containing protein</fullName>
    </recommendedName>
</protein>
<organism evidence="4 5">
    <name type="scientific">Actimicrobium antarcticum</name>
    <dbReference type="NCBI Taxonomy" id="1051899"/>
    <lineage>
        <taxon>Bacteria</taxon>
        <taxon>Pseudomonadati</taxon>
        <taxon>Pseudomonadota</taxon>
        <taxon>Betaproteobacteria</taxon>
        <taxon>Burkholderiales</taxon>
        <taxon>Oxalobacteraceae</taxon>
        <taxon>Actimicrobium</taxon>
    </lineage>
</organism>
<dbReference type="InterPro" id="IPR036249">
    <property type="entry name" value="Thioredoxin-like_sf"/>
</dbReference>
<dbReference type="PANTHER" id="PTHR12151">
    <property type="entry name" value="ELECTRON TRANSPORT PROTIN SCO1/SENC FAMILY MEMBER"/>
    <property type="match status" value="1"/>
</dbReference>
<comment type="caution">
    <text evidence="4">The sequence shown here is derived from an EMBL/GenBank/DDBJ whole genome shotgun (WGS) entry which is preliminary data.</text>
</comment>
<keyword evidence="5" id="KW-1185">Reference proteome</keyword>
<dbReference type="InterPro" id="IPR013766">
    <property type="entry name" value="Thioredoxin_domain"/>
</dbReference>
<keyword evidence="2" id="KW-0186">Copper</keyword>
<dbReference type="PROSITE" id="PS51352">
    <property type="entry name" value="THIOREDOXIN_2"/>
    <property type="match status" value="1"/>
</dbReference>
<gene>
    <name evidence="4" type="ORF">GCM10022212_01260</name>
</gene>
<feature type="domain" description="Thioredoxin" evidence="3">
    <location>
        <begin position="40"/>
        <end position="205"/>
    </location>
</feature>
<dbReference type="CDD" id="cd02968">
    <property type="entry name" value="SCO"/>
    <property type="match status" value="1"/>
</dbReference>
<evidence type="ECO:0000256" key="1">
    <source>
        <dbReference type="ARBA" id="ARBA00010996"/>
    </source>
</evidence>
<dbReference type="SUPFAM" id="SSF52833">
    <property type="entry name" value="Thioredoxin-like"/>
    <property type="match status" value="1"/>
</dbReference>
<name>A0ABP7SH96_9BURK</name>
<evidence type="ECO:0000256" key="2">
    <source>
        <dbReference type="ARBA" id="ARBA00023008"/>
    </source>
</evidence>
<dbReference type="Proteomes" id="UP001501353">
    <property type="component" value="Unassembled WGS sequence"/>
</dbReference>
<evidence type="ECO:0000313" key="4">
    <source>
        <dbReference type="EMBL" id="GAA4011735.1"/>
    </source>
</evidence>
<evidence type="ECO:0000313" key="5">
    <source>
        <dbReference type="Proteomes" id="UP001501353"/>
    </source>
</evidence>
<accession>A0ABP7SH96</accession>
<reference evidence="5" key="1">
    <citation type="journal article" date="2019" name="Int. J. Syst. Evol. Microbiol.">
        <title>The Global Catalogue of Microorganisms (GCM) 10K type strain sequencing project: providing services to taxonomists for standard genome sequencing and annotation.</title>
        <authorList>
            <consortium name="The Broad Institute Genomics Platform"/>
            <consortium name="The Broad Institute Genome Sequencing Center for Infectious Disease"/>
            <person name="Wu L."/>
            <person name="Ma J."/>
        </authorList>
    </citation>
    <scope>NUCLEOTIDE SEQUENCE [LARGE SCALE GENOMIC DNA]</scope>
    <source>
        <strain evidence="5">JCM 16673</strain>
    </source>
</reference>
<comment type="similarity">
    <text evidence="1">Belongs to the SCO1/2 family.</text>
</comment>
<proteinExistence type="inferred from homology"/>
<evidence type="ECO:0000259" key="3">
    <source>
        <dbReference type="PROSITE" id="PS51352"/>
    </source>
</evidence>